<dbReference type="InterPro" id="IPR027417">
    <property type="entry name" value="P-loop_NTPase"/>
</dbReference>
<dbReference type="InterPro" id="IPR011990">
    <property type="entry name" value="TPR-like_helical_dom_sf"/>
</dbReference>
<dbReference type="SMART" id="SM01043">
    <property type="entry name" value="BTAD"/>
    <property type="match status" value="1"/>
</dbReference>
<reference evidence="9 10" key="1">
    <citation type="submission" date="2024-10" db="EMBL/GenBank/DDBJ databases">
        <title>The Natural Products Discovery Center: Release of the First 8490 Sequenced Strains for Exploring Actinobacteria Biosynthetic Diversity.</title>
        <authorList>
            <person name="Kalkreuter E."/>
            <person name="Kautsar S.A."/>
            <person name="Yang D."/>
            <person name="Bader C.D."/>
            <person name="Teijaro C.N."/>
            <person name="Fluegel L."/>
            <person name="Davis C.M."/>
            <person name="Simpson J.R."/>
            <person name="Lauterbach L."/>
            <person name="Steele A.D."/>
            <person name="Gui C."/>
            <person name="Meng S."/>
            <person name="Li G."/>
            <person name="Viehrig K."/>
            <person name="Ye F."/>
            <person name="Su P."/>
            <person name="Kiefer A.F."/>
            <person name="Nichols A."/>
            <person name="Cepeda A.J."/>
            <person name="Yan W."/>
            <person name="Fan B."/>
            <person name="Jiang Y."/>
            <person name="Adhikari A."/>
            <person name="Zheng C.-J."/>
            <person name="Schuster L."/>
            <person name="Cowan T.M."/>
            <person name="Smanski M.J."/>
            <person name="Chevrette M.G."/>
            <person name="De Carvalho L.P.S."/>
            <person name="Shen B."/>
        </authorList>
    </citation>
    <scope>NUCLEOTIDE SEQUENCE [LARGE SCALE GENOMIC DNA]</scope>
    <source>
        <strain evidence="9 10">NPDC015755</strain>
    </source>
</reference>
<evidence type="ECO:0000259" key="8">
    <source>
        <dbReference type="PROSITE" id="PS51755"/>
    </source>
</evidence>
<dbReference type="InterPro" id="IPR001867">
    <property type="entry name" value="OmpR/PhoB-type_DNA-bd"/>
</dbReference>
<dbReference type="RefSeq" id="WP_391937123.1">
    <property type="nucleotide sequence ID" value="NZ_JBIBSM010000020.1"/>
</dbReference>
<dbReference type="SUPFAM" id="SSF48452">
    <property type="entry name" value="TPR-like"/>
    <property type="match status" value="1"/>
</dbReference>
<keyword evidence="3" id="KW-0805">Transcription regulation</keyword>
<dbReference type="PANTHER" id="PTHR35807">
    <property type="entry name" value="TRANSCRIPTIONAL REGULATOR REDD-RELATED"/>
    <property type="match status" value="1"/>
</dbReference>
<protein>
    <submittedName>
        <fullName evidence="9">BTAD domain-containing putative transcriptional regulator</fullName>
    </submittedName>
</protein>
<keyword evidence="5" id="KW-0804">Transcription</keyword>
<organism evidence="9 10">
    <name type="scientific">Streptomyces lateritius</name>
    <dbReference type="NCBI Taxonomy" id="67313"/>
    <lineage>
        <taxon>Bacteria</taxon>
        <taxon>Bacillati</taxon>
        <taxon>Actinomycetota</taxon>
        <taxon>Actinomycetes</taxon>
        <taxon>Kitasatosporales</taxon>
        <taxon>Streptomycetaceae</taxon>
        <taxon>Streptomyces</taxon>
    </lineage>
</organism>
<comment type="similarity">
    <text evidence="1">Belongs to the AfsR/DnrI/RedD regulatory family.</text>
</comment>
<evidence type="ECO:0000256" key="1">
    <source>
        <dbReference type="ARBA" id="ARBA00005820"/>
    </source>
</evidence>
<comment type="caution">
    <text evidence="9">The sequence shown here is derived from an EMBL/GenBank/DDBJ whole genome shotgun (WGS) entry which is preliminary data.</text>
</comment>
<dbReference type="SUPFAM" id="SSF46894">
    <property type="entry name" value="C-terminal effector domain of the bipartite response regulators"/>
    <property type="match status" value="1"/>
</dbReference>
<feature type="domain" description="OmpR/PhoB-type" evidence="8">
    <location>
        <begin position="1"/>
        <end position="104"/>
    </location>
</feature>
<feature type="compositionally biased region" description="Pro residues" evidence="7">
    <location>
        <begin position="261"/>
        <end position="272"/>
    </location>
</feature>
<accession>A0ABW6YL39</accession>
<dbReference type="Gene3D" id="1.25.40.10">
    <property type="entry name" value="Tetratricopeptide repeat domain"/>
    <property type="match status" value="1"/>
</dbReference>
<dbReference type="InterPro" id="IPR036388">
    <property type="entry name" value="WH-like_DNA-bd_sf"/>
</dbReference>
<dbReference type="Gene3D" id="3.40.50.300">
    <property type="entry name" value="P-loop containing nucleotide triphosphate hydrolases"/>
    <property type="match status" value="1"/>
</dbReference>
<dbReference type="Gene3D" id="1.10.10.10">
    <property type="entry name" value="Winged helix-like DNA-binding domain superfamily/Winged helix DNA-binding domain"/>
    <property type="match status" value="1"/>
</dbReference>
<dbReference type="SMART" id="SM00382">
    <property type="entry name" value="AAA"/>
    <property type="match status" value="1"/>
</dbReference>
<evidence type="ECO:0000256" key="7">
    <source>
        <dbReference type="SAM" id="MobiDB-lite"/>
    </source>
</evidence>
<keyword evidence="10" id="KW-1185">Reference proteome</keyword>
<dbReference type="InterPro" id="IPR003593">
    <property type="entry name" value="AAA+_ATPase"/>
</dbReference>
<dbReference type="PANTHER" id="PTHR35807:SF1">
    <property type="entry name" value="TRANSCRIPTIONAL REGULATOR REDD"/>
    <property type="match status" value="1"/>
</dbReference>
<sequence length="677" mass="71875">MSDPQHRLALHLLGPLRIWHEGRELAVGPPKQRAVLALLAGHRGTVVSREQIVDALWGAAAPASAANAVHTYVAGLRRILEPERGSRESGAFIVSRAGGYELRLPAEAVDSLTFVRRYEEARALASAGRATAAFERFASALGLWRGEALSGIPGPYAALERARLREMRFSATEGWIAGLIAAGRHEAAVVACSEAIAQEPLHERLRHLHMLALARSGRQAHAIQAYDDARRHLREELGIDPGPELRDLHERILAGDIAMDTPPPVASPPGKPPATSGKRNPFPGTPESSLNQLPATARVFVGRESELQLGRQGLARQNSPRDSTAAILTVDGPAGVGKTAFALELAHECAREFPDGQLYVDLRTTDDDGPRSPCDALGRLLQGLGVERDRLPHDLEGRIALYRGLMHGRRMLLLLDDADHAGQLRPLVPSGPSAVIVTSRRLQRGLVAREGARRIGLRPLDPRAAADLFAALVGPERCAGQREAVELLAEYCGRLPLGIRIAVGTMAANPYLSPGELAERYADPRTRLDQLSVEDDGASSVRRALAASYLALGEEEARFFRALGAAGAGAGSGAAAIGAGAIGTGAIGAAAASAFTGGDPAAACRRLEALADVGLLERSGSDAYRFNELVAIYAAERAAAERVTAADQTGARPTQLLTPIRSDGFQGLCRPEALARR</sequence>
<dbReference type="Pfam" id="PF03704">
    <property type="entry name" value="BTAD"/>
    <property type="match status" value="1"/>
</dbReference>
<gene>
    <name evidence="9" type="ORF">ACF05T_29910</name>
</gene>
<evidence type="ECO:0000256" key="5">
    <source>
        <dbReference type="ARBA" id="ARBA00023163"/>
    </source>
</evidence>
<evidence type="ECO:0000256" key="6">
    <source>
        <dbReference type="PROSITE-ProRule" id="PRU01091"/>
    </source>
</evidence>
<dbReference type="SMART" id="SM00862">
    <property type="entry name" value="Trans_reg_C"/>
    <property type="match status" value="1"/>
</dbReference>
<dbReference type="PROSITE" id="PS51755">
    <property type="entry name" value="OMPR_PHOB"/>
    <property type="match status" value="1"/>
</dbReference>
<dbReference type="PRINTS" id="PR00364">
    <property type="entry name" value="DISEASERSIST"/>
</dbReference>
<dbReference type="InterPro" id="IPR005158">
    <property type="entry name" value="BTAD"/>
</dbReference>
<evidence type="ECO:0000313" key="9">
    <source>
        <dbReference type="EMBL" id="MFF8280255.1"/>
    </source>
</evidence>
<dbReference type="EMBL" id="JBIBSM010000020">
    <property type="protein sequence ID" value="MFF8280255.1"/>
    <property type="molecule type" value="Genomic_DNA"/>
</dbReference>
<keyword evidence="2" id="KW-0902">Two-component regulatory system</keyword>
<keyword evidence="4 6" id="KW-0238">DNA-binding</keyword>
<dbReference type="InterPro" id="IPR049945">
    <property type="entry name" value="AAA_22"/>
</dbReference>
<dbReference type="InterPro" id="IPR016032">
    <property type="entry name" value="Sig_transdc_resp-reg_C-effctor"/>
</dbReference>
<feature type="DNA-binding region" description="OmpR/PhoB-type" evidence="6">
    <location>
        <begin position="1"/>
        <end position="104"/>
    </location>
</feature>
<dbReference type="InterPro" id="IPR051677">
    <property type="entry name" value="AfsR-DnrI-RedD_regulator"/>
</dbReference>
<dbReference type="Pfam" id="PF13401">
    <property type="entry name" value="AAA_22"/>
    <property type="match status" value="1"/>
</dbReference>
<dbReference type="Pfam" id="PF00486">
    <property type="entry name" value="Trans_reg_C"/>
    <property type="match status" value="1"/>
</dbReference>
<proteinExistence type="inferred from homology"/>
<evidence type="ECO:0000256" key="3">
    <source>
        <dbReference type="ARBA" id="ARBA00023015"/>
    </source>
</evidence>
<feature type="region of interest" description="Disordered" evidence="7">
    <location>
        <begin position="258"/>
        <end position="293"/>
    </location>
</feature>
<evidence type="ECO:0000313" key="10">
    <source>
        <dbReference type="Proteomes" id="UP001603013"/>
    </source>
</evidence>
<dbReference type="SUPFAM" id="SSF52540">
    <property type="entry name" value="P-loop containing nucleoside triphosphate hydrolases"/>
    <property type="match status" value="1"/>
</dbReference>
<dbReference type="Proteomes" id="UP001603013">
    <property type="component" value="Unassembled WGS sequence"/>
</dbReference>
<dbReference type="CDD" id="cd15831">
    <property type="entry name" value="BTAD"/>
    <property type="match status" value="1"/>
</dbReference>
<evidence type="ECO:0000256" key="2">
    <source>
        <dbReference type="ARBA" id="ARBA00023012"/>
    </source>
</evidence>
<name>A0ABW6YL39_9ACTN</name>
<evidence type="ECO:0000256" key="4">
    <source>
        <dbReference type="ARBA" id="ARBA00023125"/>
    </source>
</evidence>